<keyword evidence="3" id="KW-0964">Secreted</keyword>
<dbReference type="InterPro" id="IPR016179">
    <property type="entry name" value="Insulin-like"/>
</dbReference>
<organism evidence="6 7">
    <name type="scientific">Trichostrongylus colubriformis</name>
    <name type="common">Black scour worm</name>
    <dbReference type="NCBI Taxonomy" id="6319"/>
    <lineage>
        <taxon>Eukaryota</taxon>
        <taxon>Metazoa</taxon>
        <taxon>Ecdysozoa</taxon>
        <taxon>Nematoda</taxon>
        <taxon>Chromadorea</taxon>
        <taxon>Rhabditida</taxon>
        <taxon>Rhabditina</taxon>
        <taxon>Rhabditomorpha</taxon>
        <taxon>Strongyloidea</taxon>
        <taxon>Trichostrongylidae</taxon>
        <taxon>Trichostrongylus</taxon>
    </lineage>
</organism>
<feature type="non-terminal residue" evidence="6">
    <location>
        <position position="1"/>
    </location>
</feature>
<dbReference type="CDD" id="cd04366">
    <property type="entry name" value="IlGF_insulin_bombyxin_like"/>
    <property type="match status" value="1"/>
</dbReference>
<keyword evidence="2" id="KW-0732">Signal</keyword>
<keyword evidence="7" id="KW-1185">Reference proteome</keyword>
<feature type="domain" description="Insulin-like" evidence="5">
    <location>
        <begin position="43"/>
        <end position="110"/>
    </location>
</feature>
<name>A0AAN8FMY2_TRICO</name>
<reference evidence="6 7" key="1">
    <citation type="submission" date="2019-10" db="EMBL/GenBank/DDBJ databases">
        <title>Assembly and Annotation for the nematode Trichostrongylus colubriformis.</title>
        <authorList>
            <person name="Martin J."/>
        </authorList>
    </citation>
    <scope>NUCLEOTIDE SEQUENCE [LARGE SCALE GENOMIC DNA]</scope>
    <source>
        <strain evidence="6">G859</strain>
        <tissue evidence="6">Whole worm</tissue>
    </source>
</reference>
<dbReference type="GO" id="GO:0005179">
    <property type="term" value="F:hormone activity"/>
    <property type="evidence" value="ECO:0007669"/>
    <property type="project" value="InterPro"/>
</dbReference>
<dbReference type="SUPFAM" id="SSF56994">
    <property type="entry name" value="Insulin-like"/>
    <property type="match status" value="1"/>
</dbReference>
<dbReference type="InterPro" id="IPR036438">
    <property type="entry name" value="Insulin-like_sf"/>
</dbReference>
<sequence length="113" mass="13053">SSFYFTDLSKVSEMTARPWHRHNSPSLLLLLLFITIPVAETSIRLCGVRLTRTLMSICRNQLCGGFMQNKRSFSWQEPDLEPLHHTIKRSGIATECCEKRCSFSYLKTYCCNT</sequence>
<evidence type="ECO:0000256" key="4">
    <source>
        <dbReference type="SAM" id="Phobius"/>
    </source>
</evidence>
<comment type="caution">
    <text evidence="6">The sequence shown here is derived from an EMBL/GenBank/DDBJ whole genome shotgun (WGS) entry which is preliminary data.</text>
</comment>
<accession>A0AAN8FMY2</accession>
<keyword evidence="4" id="KW-1133">Transmembrane helix</keyword>
<evidence type="ECO:0000259" key="5">
    <source>
        <dbReference type="SMART" id="SM00078"/>
    </source>
</evidence>
<dbReference type="InterPro" id="IPR022353">
    <property type="entry name" value="Insulin_CS"/>
</dbReference>
<dbReference type="SMART" id="SM00078">
    <property type="entry name" value="IlGF"/>
    <property type="match status" value="1"/>
</dbReference>
<gene>
    <name evidence="6" type="ORF">GCK32_019533</name>
</gene>
<evidence type="ECO:0000256" key="1">
    <source>
        <dbReference type="ARBA" id="ARBA00009034"/>
    </source>
</evidence>
<evidence type="ECO:0000256" key="2">
    <source>
        <dbReference type="ARBA" id="ARBA00022729"/>
    </source>
</evidence>
<evidence type="ECO:0000313" key="6">
    <source>
        <dbReference type="EMBL" id="KAK5977232.1"/>
    </source>
</evidence>
<proteinExistence type="inferred from homology"/>
<dbReference type="Pfam" id="PF00049">
    <property type="entry name" value="Insulin"/>
    <property type="match status" value="1"/>
</dbReference>
<dbReference type="PROSITE" id="PS00262">
    <property type="entry name" value="INSULIN"/>
    <property type="match status" value="1"/>
</dbReference>
<dbReference type="InterPro" id="IPR022352">
    <property type="entry name" value="Ins/IGF/rlx"/>
</dbReference>
<dbReference type="AlphaFoldDB" id="A0AAN8FMY2"/>
<comment type="subcellular location">
    <subcellularLocation>
        <location evidence="3">Secreted</location>
    </subcellularLocation>
</comment>
<dbReference type="EMBL" id="WIXE01010890">
    <property type="protein sequence ID" value="KAK5977232.1"/>
    <property type="molecule type" value="Genomic_DNA"/>
</dbReference>
<evidence type="ECO:0000313" key="7">
    <source>
        <dbReference type="Proteomes" id="UP001331761"/>
    </source>
</evidence>
<feature type="transmembrane region" description="Helical" evidence="4">
    <location>
        <begin position="27"/>
        <end position="47"/>
    </location>
</feature>
<dbReference type="Proteomes" id="UP001331761">
    <property type="component" value="Unassembled WGS sequence"/>
</dbReference>
<comment type="similarity">
    <text evidence="1 3">Belongs to the insulin family.</text>
</comment>
<keyword evidence="4" id="KW-0812">Transmembrane</keyword>
<dbReference type="Gene3D" id="1.10.100.10">
    <property type="entry name" value="Insulin-like"/>
    <property type="match status" value="1"/>
</dbReference>
<dbReference type="PRINTS" id="PR00276">
    <property type="entry name" value="INSULINFAMLY"/>
</dbReference>
<protein>
    <submittedName>
        <fullName evidence="6">IlGF domain-containing protein</fullName>
    </submittedName>
</protein>
<keyword evidence="4" id="KW-0472">Membrane</keyword>
<dbReference type="GO" id="GO:0005576">
    <property type="term" value="C:extracellular region"/>
    <property type="evidence" value="ECO:0007669"/>
    <property type="project" value="UniProtKB-SubCell"/>
</dbReference>
<evidence type="ECO:0000256" key="3">
    <source>
        <dbReference type="RuleBase" id="RU000406"/>
    </source>
</evidence>